<dbReference type="PROSITE" id="PS00653">
    <property type="entry name" value="GLYCOSYL_HYDROL_F1_2"/>
    <property type="match status" value="1"/>
</dbReference>
<comment type="similarity">
    <text evidence="1 4">Belongs to the glycosyl hydrolase 1 family.</text>
</comment>
<sequence length="534" mass="61852">MRVVFLIILTSYGAFGRNRTFPPGFLFGVAQSAFQVEGAWNIDGKKDSIWDHFVHENRSRILNRDTADVACDSYHLYREDVKLAAAIGMKMYRFSISWPRVLPDGTSKTINKKALRFYEHLVHEIRHHGMVPVATLYHWDLPQALMDAGVDWTNPKVVDHFVDYARIVIKRLHHVGYWVTVNEPHTFCREGYGVGVFAPGIRSSGRDEYKCIYMMMMAHATVYRMYKNEFPRHEGKMSMALDIQWFQPKNASSAADIAATRRTADFDTGLYAHPVFLGGWPPEAERRIAERSRRANLTKSRLPAFSPVEIALINGTFDFFGVNMYTGYLVENLPEFPHNVSSYEADVHSQLSFSPNWTLETGYFAFTPNAPLHILRYVKETYNNPEILILEIGSSDDGSTLYDELRIRLFHNYFNSILDAIYDYDVNVSGLNIWSILDNFEWASGYALHFGLYYVDMDDPHRTRYPKMSTEFVNQMTRLNRVPAIESIRPIYENSMRNATAQLNRIIEKMNNRSAERKRLNRPRHHLAPRSRNV</sequence>
<dbReference type="PANTHER" id="PTHR10353">
    <property type="entry name" value="GLYCOSYL HYDROLASE"/>
    <property type="match status" value="1"/>
</dbReference>
<dbReference type="PRINTS" id="PR00131">
    <property type="entry name" value="GLHYDRLASE1"/>
</dbReference>
<feature type="chain" id="PRO_5040165534" evidence="6">
    <location>
        <begin position="17"/>
        <end position="534"/>
    </location>
</feature>
<evidence type="ECO:0000256" key="4">
    <source>
        <dbReference type="RuleBase" id="RU003690"/>
    </source>
</evidence>
<keyword evidence="2" id="KW-0378">Hydrolase</keyword>
<organism evidence="7 8">
    <name type="scientific">Phaedon cochleariae</name>
    <name type="common">Mustard beetle</name>
    <dbReference type="NCBI Taxonomy" id="80249"/>
    <lineage>
        <taxon>Eukaryota</taxon>
        <taxon>Metazoa</taxon>
        <taxon>Ecdysozoa</taxon>
        <taxon>Arthropoda</taxon>
        <taxon>Hexapoda</taxon>
        <taxon>Insecta</taxon>
        <taxon>Pterygota</taxon>
        <taxon>Neoptera</taxon>
        <taxon>Endopterygota</taxon>
        <taxon>Coleoptera</taxon>
        <taxon>Polyphaga</taxon>
        <taxon>Cucujiformia</taxon>
        <taxon>Chrysomeloidea</taxon>
        <taxon>Chrysomelidae</taxon>
        <taxon>Chrysomelinae</taxon>
        <taxon>Chrysomelini</taxon>
        <taxon>Phaedon</taxon>
    </lineage>
</organism>
<dbReference type="Gene3D" id="3.20.20.80">
    <property type="entry name" value="Glycosidases"/>
    <property type="match status" value="1"/>
</dbReference>
<feature type="compositionally biased region" description="Basic residues" evidence="5">
    <location>
        <begin position="519"/>
        <end position="534"/>
    </location>
</feature>
<protein>
    <submittedName>
        <fullName evidence="7">Uncharacterized protein</fullName>
    </submittedName>
</protein>
<evidence type="ECO:0000313" key="7">
    <source>
        <dbReference type="EMBL" id="CAH1170216.1"/>
    </source>
</evidence>
<feature type="signal peptide" evidence="6">
    <location>
        <begin position="1"/>
        <end position="16"/>
    </location>
</feature>
<keyword evidence="6" id="KW-0732">Signal</keyword>
<keyword evidence="8" id="KW-1185">Reference proteome</keyword>
<evidence type="ECO:0000256" key="1">
    <source>
        <dbReference type="ARBA" id="ARBA00010838"/>
    </source>
</evidence>
<reference evidence="7" key="2">
    <citation type="submission" date="2022-10" db="EMBL/GenBank/DDBJ databases">
        <authorList>
            <consortium name="ENA_rothamsted_submissions"/>
            <consortium name="culmorum"/>
            <person name="King R."/>
        </authorList>
    </citation>
    <scope>NUCLEOTIDE SEQUENCE</scope>
</reference>
<name>A0A9P0DRF2_PHACE</name>
<dbReference type="Pfam" id="PF00232">
    <property type="entry name" value="Glyco_hydro_1"/>
    <property type="match status" value="1"/>
</dbReference>
<dbReference type="InterPro" id="IPR033132">
    <property type="entry name" value="GH_1_N_CS"/>
</dbReference>
<dbReference type="Proteomes" id="UP001153737">
    <property type="component" value="Chromosome 5"/>
</dbReference>
<reference evidence="7" key="1">
    <citation type="submission" date="2022-01" db="EMBL/GenBank/DDBJ databases">
        <authorList>
            <person name="King R."/>
        </authorList>
    </citation>
    <scope>NUCLEOTIDE SEQUENCE</scope>
</reference>
<dbReference type="PANTHER" id="PTHR10353:SF36">
    <property type="entry name" value="LP05116P"/>
    <property type="match status" value="1"/>
</dbReference>
<dbReference type="SUPFAM" id="SSF51445">
    <property type="entry name" value="(Trans)glycosidases"/>
    <property type="match status" value="1"/>
</dbReference>
<accession>A0A9P0DRF2</accession>
<dbReference type="AlphaFoldDB" id="A0A9P0DRF2"/>
<proteinExistence type="inferred from homology"/>
<feature type="region of interest" description="Disordered" evidence="5">
    <location>
        <begin position="512"/>
        <end position="534"/>
    </location>
</feature>
<dbReference type="OrthoDB" id="65569at2759"/>
<dbReference type="GO" id="GO:0008422">
    <property type="term" value="F:beta-glucosidase activity"/>
    <property type="evidence" value="ECO:0007669"/>
    <property type="project" value="TreeGrafter"/>
</dbReference>
<dbReference type="EMBL" id="OU896711">
    <property type="protein sequence ID" value="CAH1170216.1"/>
    <property type="molecule type" value="Genomic_DNA"/>
</dbReference>
<evidence type="ECO:0000256" key="2">
    <source>
        <dbReference type="ARBA" id="ARBA00022801"/>
    </source>
</evidence>
<evidence type="ECO:0000256" key="3">
    <source>
        <dbReference type="ARBA" id="ARBA00023295"/>
    </source>
</evidence>
<evidence type="ECO:0000256" key="6">
    <source>
        <dbReference type="SAM" id="SignalP"/>
    </source>
</evidence>
<gene>
    <name evidence="7" type="ORF">PHAECO_LOCUS9200</name>
</gene>
<evidence type="ECO:0000313" key="8">
    <source>
        <dbReference type="Proteomes" id="UP001153737"/>
    </source>
</evidence>
<dbReference type="InterPro" id="IPR001360">
    <property type="entry name" value="Glyco_hydro_1"/>
</dbReference>
<evidence type="ECO:0000256" key="5">
    <source>
        <dbReference type="SAM" id="MobiDB-lite"/>
    </source>
</evidence>
<keyword evidence="3" id="KW-0326">Glycosidase</keyword>
<dbReference type="InterPro" id="IPR017853">
    <property type="entry name" value="GH"/>
</dbReference>
<dbReference type="GO" id="GO:0005975">
    <property type="term" value="P:carbohydrate metabolic process"/>
    <property type="evidence" value="ECO:0007669"/>
    <property type="project" value="InterPro"/>
</dbReference>